<gene>
    <name evidence="1" type="ORF">SAMN05192568_100137</name>
</gene>
<dbReference type="RefSeq" id="WP_244536970.1">
    <property type="nucleotide sequence ID" value="NZ_FOTK01000001.1"/>
</dbReference>
<keyword evidence="2" id="KW-1185">Reference proteome</keyword>
<dbReference type="STRING" id="582667.SAMN05192568_100137"/>
<sequence>MREAVVIRHVAFEDLAAFADPIEQAGYTIRYRDAGIDDLTPEEASRVDLLVWCSAARSAPTRTTSTRS</sequence>
<dbReference type="Proteomes" id="UP000199048">
    <property type="component" value="Unassembled WGS sequence"/>
</dbReference>
<proteinExistence type="predicted"/>
<evidence type="ECO:0000313" key="1">
    <source>
        <dbReference type="EMBL" id="SFL11755.1"/>
    </source>
</evidence>
<reference evidence="2" key="1">
    <citation type="submission" date="2016-10" db="EMBL/GenBank/DDBJ databases">
        <authorList>
            <person name="Varghese N."/>
            <person name="Submissions S."/>
        </authorList>
    </citation>
    <scope>NUCLEOTIDE SEQUENCE [LARGE SCALE GENOMIC DNA]</scope>
    <source>
        <strain evidence="2">BL36</strain>
    </source>
</reference>
<dbReference type="EMBL" id="FOTK01000001">
    <property type="protein sequence ID" value="SFL11755.1"/>
    <property type="molecule type" value="Genomic_DNA"/>
</dbReference>
<name>A0A1I4F191_9HYPH</name>
<dbReference type="AlphaFoldDB" id="A0A1I4F191"/>
<evidence type="ECO:0000313" key="2">
    <source>
        <dbReference type="Proteomes" id="UP000199048"/>
    </source>
</evidence>
<accession>A0A1I4F191</accession>
<organism evidence="1 2">
    <name type="scientific">Methylobacterium pseudosasicola</name>
    <dbReference type="NCBI Taxonomy" id="582667"/>
    <lineage>
        <taxon>Bacteria</taxon>
        <taxon>Pseudomonadati</taxon>
        <taxon>Pseudomonadota</taxon>
        <taxon>Alphaproteobacteria</taxon>
        <taxon>Hyphomicrobiales</taxon>
        <taxon>Methylobacteriaceae</taxon>
        <taxon>Methylobacterium</taxon>
    </lineage>
</organism>
<protein>
    <submittedName>
        <fullName evidence="1">GMP synthase (Glutamine-hydrolysing)</fullName>
    </submittedName>
</protein>